<feature type="binding site" evidence="15">
    <location>
        <position position="72"/>
    </location>
    <ligand>
        <name>(R)-pantoate</name>
        <dbReference type="ChEBI" id="CHEBI:15980"/>
    </ligand>
</feature>
<dbReference type="HAMAP" id="MF_00158">
    <property type="entry name" value="PanC"/>
    <property type="match status" value="1"/>
</dbReference>
<keyword evidence="8 15" id="KW-0566">Pantothenate biosynthesis</keyword>
<dbReference type="InterPro" id="IPR014729">
    <property type="entry name" value="Rossmann-like_a/b/a_fold"/>
</dbReference>
<dbReference type="NCBIfam" id="TIGR00125">
    <property type="entry name" value="cyt_tran_rel"/>
    <property type="match status" value="1"/>
</dbReference>
<comment type="pathway">
    <text evidence="2 15">Cofactor biosynthesis; (R)-pantothenate biosynthesis; (R)-pantothenate from (R)-pantoate and beta-alanine: step 1/1.</text>
</comment>
<dbReference type="EMBL" id="JAGEMK010000009">
    <property type="protein sequence ID" value="MBO1752979.1"/>
    <property type="molecule type" value="Genomic_DNA"/>
</dbReference>
<evidence type="ECO:0000256" key="10">
    <source>
        <dbReference type="ARBA" id="ARBA00022840"/>
    </source>
</evidence>
<dbReference type="InterPro" id="IPR004821">
    <property type="entry name" value="Cyt_trans-like"/>
</dbReference>
<dbReference type="Pfam" id="PF02569">
    <property type="entry name" value="Pantoate_ligase"/>
    <property type="match status" value="1"/>
</dbReference>
<feature type="binding site" evidence="15">
    <location>
        <position position="72"/>
    </location>
    <ligand>
        <name>beta-alanine</name>
        <dbReference type="ChEBI" id="CHEBI:57966"/>
    </ligand>
</feature>
<comment type="subcellular location">
    <subcellularLocation>
        <location evidence="1 15">Cytoplasm</location>
    </subcellularLocation>
</comment>
<evidence type="ECO:0000256" key="3">
    <source>
        <dbReference type="ARBA" id="ARBA00009256"/>
    </source>
</evidence>
<reference evidence="16" key="1">
    <citation type="submission" date="2021-03" db="EMBL/GenBank/DDBJ databases">
        <title>Actinotalea soli sp. nov., isolated from soil.</title>
        <authorList>
            <person name="Ping W."/>
            <person name="Zhang J."/>
        </authorList>
    </citation>
    <scope>NUCLEOTIDE SEQUENCE</scope>
    <source>
        <strain evidence="16">BY-33</strain>
    </source>
</reference>
<feature type="active site" description="Proton donor" evidence="15">
    <location>
        <position position="48"/>
    </location>
</feature>
<keyword evidence="10 15" id="KW-0067">ATP-binding</keyword>
<dbReference type="PANTHER" id="PTHR21299">
    <property type="entry name" value="CYTIDYLATE KINASE/PANTOATE-BETA-ALANINE LIGASE"/>
    <property type="match status" value="1"/>
</dbReference>
<dbReference type="Proteomes" id="UP000664209">
    <property type="component" value="Unassembled WGS sequence"/>
</dbReference>
<keyword evidence="6 15" id="KW-0963">Cytoplasm</keyword>
<dbReference type="RefSeq" id="WP_208056668.1">
    <property type="nucleotide sequence ID" value="NZ_JAGEMK010000009.1"/>
</dbReference>
<sequence>MGTEAPQALAAPRPRLARSRAELAALLATTPGRRRAVVMTMGALHEGHLSLVRAAREHADQVVVTIFVNPLQFGAGEDLDRYPRDLERDLDLLSTVGVDVVFAPDVEEIYPQGEPVVSVAAGRLGERLEGAHRPGHFDGMLTVVLKLLHLVRPQVALFGQKDAQQLIAVRRMVRDLDVDVEVVAGPTVRDADGLALSSRNAYLSPEHRGAALTLSQALDRATTLARDGAGAEGVRAEAERVLGSQPAVAVDYVALVDPVTAEDVAPDHEGEAVLVLAARVGGTRLIDNARVTVGRSQDRTSEGTR</sequence>
<comment type="function">
    <text evidence="13 15">Catalyzes the condensation of pantoate with beta-alanine in an ATP-dependent reaction via a pantoyl-adenylate intermediate.</text>
</comment>
<evidence type="ECO:0000256" key="12">
    <source>
        <dbReference type="ARBA" id="ARBA00048258"/>
    </source>
</evidence>
<comment type="catalytic activity">
    <reaction evidence="12 15">
        <text>(R)-pantoate + beta-alanine + ATP = (R)-pantothenate + AMP + diphosphate + H(+)</text>
        <dbReference type="Rhea" id="RHEA:10912"/>
        <dbReference type="ChEBI" id="CHEBI:15378"/>
        <dbReference type="ChEBI" id="CHEBI:15980"/>
        <dbReference type="ChEBI" id="CHEBI:29032"/>
        <dbReference type="ChEBI" id="CHEBI:30616"/>
        <dbReference type="ChEBI" id="CHEBI:33019"/>
        <dbReference type="ChEBI" id="CHEBI:57966"/>
        <dbReference type="ChEBI" id="CHEBI:456215"/>
        <dbReference type="EC" id="6.3.2.1"/>
    </reaction>
</comment>
<feature type="binding site" evidence="15">
    <location>
        <begin position="196"/>
        <end position="199"/>
    </location>
    <ligand>
        <name>ATP</name>
        <dbReference type="ChEBI" id="CHEBI:30616"/>
    </ligand>
</feature>
<proteinExistence type="inferred from homology"/>
<evidence type="ECO:0000256" key="2">
    <source>
        <dbReference type="ARBA" id="ARBA00004990"/>
    </source>
</evidence>
<dbReference type="PANTHER" id="PTHR21299:SF1">
    <property type="entry name" value="PANTOATE--BETA-ALANINE LIGASE"/>
    <property type="match status" value="1"/>
</dbReference>
<dbReference type="InterPro" id="IPR042176">
    <property type="entry name" value="Pantoate_ligase_C"/>
</dbReference>
<comment type="subunit">
    <text evidence="15">Homodimer.</text>
</comment>
<accession>A0A939RUS2</accession>
<evidence type="ECO:0000256" key="4">
    <source>
        <dbReference type="ARBA" id="ARBA00012219"/>
    </source>
</evidence>
<dbReference type="SUPFAM" id="SSF52374">
    <property type="entry name" value="Nucleotidylyl transferase"/>
    <property type="match status" value="1"/>
</dbReference>
<dbReference type="GO" id="GO:0004592">
    <property type="term" value="F:pantoate-beta-alanine ligase activity"/>
    <property type="evidence" value="ECO:0007669"/>
    <property type="project" value="UniProtKB-UniRule"/>
</dbReference>
<comment type="caution">
    <text evidence="16">The sequence shown here is derived from an EMBL/GenBank/DDBJ whole genome shotgun (WGS) entry which is preliminary data.</text>
</comment>
<evidence type="ECO:0000313" key="17">
    <source>
        <dbReference type="Proteomes" id="UP000664209"/>
    </source>
</evidence>
<evidence type="ECO:0000313" key="16">
    <source>
        <dbReference type="EMBL" id="MBO1752979.1"/>
    </source>
</evidence>
<feature type="binding site" evidence="15">
    <location>
        <begin position="41"/>
        <end position="48"/>
    </location>
    <ligand>
        <name>ATP</name>
        <dbReference type="ChEBI" id="CHEBI:30616"/>
    </ligand>
</feature>
<evidence type="ECO:0000256" key="15">
    <source>
        <dbReference type="HAMAP-Rule" id="MF_00158"/>
    </source>
</evidence>
<feature type="binding site" evidence="15">
    <location>
        <position position="165"/>
    </location>
    <ligand>
        <name>(R)-pantoate</name>
        <dbReference type="ChEBI" id="CHEBI:15980"/>
    </ligand>
</feature>
<feature type="binding site" evidence="15">
    <location>
        <begin position="159"/>
        <end position="162"/>
    </location>
    <ligand>
        <name>ATP</name>
        <dbReference type="ChEBI" id="CHEBI:30616"/>
    </ligand>
</feature>
<dbReference type="GO" id="GO:0005829">
    <property type="term" value="C:cytosol"/>
    <property type="evidence" value="ECO:0007669"/>
    <property type="project" value="TreeGrafter"/>
</dbReference>
<comment type="similarity">
    <text evidence="3 15">Belongs to the pantothenate synthetase family.</text>
</comment>
<evidence type="ECO:0000256" key="1">
    <source>
        <dbReference type="ARBA" id="ARBA00004496"/>
    </source>
</evidence>
<evidence type="ECO:0000256" key="11">
    <source>
        <dbReference type="ARBA" id="ARBA00032806"/>
    </source>
</evidence>
<gene>
    <name evidence="15" type="primary">panC</name>
    <name evidence="16" type="ORF">J4G33_14290</name>
</gene>
<dbReference type="CDD" id="cd00560">
    <property type="entry name" value="PanC"/>
    <property type="match status" value="1"/>
</dbReference>
<dbReference type="GO" id="GO:0005524">
    <property type="term" value="F:ATP binding"/>
    <property type="evidence" value="ECO:0007669"/>
    <property type="project" value="UniProtKB-KW"/>
</dbReference>
<dbReference type="AlphaFoldDB" id="A0A939RUS2"/>
<organism evidence="16 17">
    <name type="scientific">Actinotalea soli</name>
    <dbReference type="NCBI Taxonomy" id="2819234"/>
    <lineage>
        <taxon>Bacteria</taxon>
        <taxon>Bacillati</taxon>
        <taxon>Actinomycetota</taxon>
        <taxon>Actinomycetes</taxon>
        <taxon>Micrococcales</taxon>
        <taxon>Cellulomonadaceae</taxon>
        <taxon>Actinotalea</taxon>
    </lineage>
</organism>
<evidence type="ECO:0000256" key="7">
    <source>
        <dbReference type="ARBA" id="ARBA00022598"/>
    </source>
</evidence>
<evidence type="ECO:0000256" key="8">
    <source>
        <dbReference type="ARBA" id="ARBA00022655"/>
    </source>
</evidence>
<evidence type="ECO:0000256" key="6">
    <source>
        <dbReference type="ARBA" id="ARBA00022490"/>
    </source>
</evidence>
<protein>
    <recommendedName>
        <fullName evidence="5 15">Pantothenate synthetase</fullName>
        <shortName evidence="15">PS</shortName>
        <ecNumber evidence="4 15">6.3.2.1</ecNumber>
    </recommendedName>
    <alternativeName>
        <fullName evidence="14 15">Pantoate--beta-alanine ligase</fullName>
    </alternativeName>
    <alternativeName>
        <fullName evidence="11 15">Pantoate-activating enzyme</fullName>
    </alternativeName>
</protein>
<comment type="miscellaneous">
    <text evidence="15">The reaction proceeds by a bi uni uni bi ping pong mechanism.</text>
</comment>
<dbReference type="GO" id="GO:0015940">
    <property type="term" value="P:pantothenate biosynthetic process"/>
    <property type="evidence" value="ECO:0007669"/>
    <property type="project" value="UniProtKB-UniRule"/>
</dbReference>
<evidence type="ECO:0000256" key="13">
    <source>
        <dbReference type="ARBA" id="ARBA00055042"/>
    </source>
</evidence>
<dbReference type="FunFam" id="3.40.50.620:FF:000114">
    <property type="entry name" value="Pantothenate synthetase"/>
    <property type="match status" value="1"/>
</dbReference>
<feature type="binding site" evidence="15">
    <location>
        <position position="188"/>
    </location>
    <ligand>
        <name>ATP</name>
        <dbReference type="ChEBI" id="CHEBI:30616"/>
    </ligand>
</feature>
<dbReference type="Gene3D" id="3.30.1300.10">
    <property type="entry name" value="Pantoate-beta-alanine ligase, C-terminal domain"/>
    <property type="match status" value="1"/>
</dbReference>
<dbReference type="EC" id="6.3.2.1" evidence="4 15"/>
<evidence type="ECO:0000256" key="9">
    <source>
        <dbReference type="ARBA" id="ARBA00022741"/>
    </source>
</evidence>
<keyword evidence="17" id="KW-1185">Reference proteome</keyword>
<name>A0A939RUS2_9CELL</name>
<keyword evidence="7 15" id="KW-0436">Ligase</keyword>
<evidence type="ECO:0000256" key="5">
    <source>
        <dbReference type="ARBA" id="ARBA00014155"/>
    </source>
</evidence>
<evidence type="ECO:0000256" key="14">
    <source>
        <dbReference type="ARBA" id="ARBA00077433"/>
    </source>
</evidence>
<dbReference type="Gene3D" id="3.40.50.620">
    <property type="entry name" value="HUPs"/>
    <property type="match status" value="1"/>
</dbReference>
<dbReference type="InterPro" id="IPR003721">
    <property type="entry name" value="Pantoate_ligase"/>
</dbReference>
<keyword evidence="9 15" id="KW-0547">Nucleotide-binding</keyword>
<dbReference type="NCBIfam" id="TIGR00018">
    <property type="entry name" value="panC"/>
    <property type="match status" value="1"/>
</dbReference>